<feature type="domain" description="DJ-1/PfpI" evidence="1">
    <location>
        <begin position="2"/>
        <end position="160"/>
    </location>
</feature>
<proteinExistence type="predicted"/>
<dbReference type="InterPro" id="IPR002818">
    <property type="entry name" value="DJ-1/PfpI"/>
</dbReference>
<dbReference type="Pfam" id="PF01965">
    <property type="entry name" value="DJ-1_PfpI"/>
    <property type="match status" value="1"/>
</dbReference>
<reference evidence="2 3" key="1">
    <citation type="journal article" date="2015" name="Microbiome">
        <title>Genomic resolution of linkages in carbon, nitrogen, and sulfur cycling among widespread estuary sediment bacteria.</title>
        <authorList>
            <person name="Baker B.J."/>
            <person name="Lazar C.S."/>
            <person name="Teske A.P."/>
            <person name="Dick G.J."/>
        </authorList>
    </citation>
    <scope>NUCLEOTIDE SEQUENCE [LARGE SCALE GENOMIC DNA]</scope>
    <source>
        <strain evidence="2">SM23_60</strain>
    </source>
</reference>
<dbReference type="PANTHER" id="PTHR48094">
    <property type="entry name" value="PROTEIN/NUCLEIC ACID DEGLYCASE DJ-1-RELATED"/>
    <property type="match status" value="1"/>
</dbReference>
<dbReference type="Gene3D" id="3.40.50.880">
    <property type="match status" value="1"/>
</dbReference>
<dbReference type="EMBL" id="LJUO01000074">
    <property type="protein sequence ID" value="KPK71032.1"/>
    <property type="molecule type" value="Genomic_DNA"/>
</dbReference>
<evidence type="ECO:0000313" key="2">
    <source>
        <dbReference type="EMBL" id="KPK71032.1"/>
    </source>
</evidence>
<dbReference type="GO" id="GO:0005737">
    <property type="term" value="C:cytoplasm"/>
    <property type="evidence" value="ECO:0007669"/>
    <property type="project" value="TreeGrafter"/>
</dbReference>
<protein>
    <recommendedName>
        <fullName evidence="1">DJ-1/PfpI domain-containing protein</fullName>
    </recommendedName>
</protein>
<dbReference type="PANTHER" id="PTHR48094:SF12">
    <property type="entry name" value="PARKINSON DISEASE PROTEIN 7 HOMOLOG"/>
    <property type="match status" value="1"/>
</dbReference>
<dbReference type="InterPro" id="IPR050325">
    <property type="entry name" value="Prot/Nucl_acid_deglycase"/>
</dbReference>
<dbReference type="SUPFAM" id="SSF52317">
    <property type="entry name" value="Class I glutamine amidotransferase-like"/>
    <property type="match status" value="1"/>
</dbReference>
<evidence type="ECO:0000313" key="3">
    <source>
        <dbReference type="Proteomes" id="UP000051096"/>
    </source>
</evidence>
<organism evidence="2 3">
    <name type="scientific">candidate division WOR_3 bacterium SM23_60</name>
    <dbReference type="NCBI Taxonomy" id="1703780"/>
    <lineage>
        <taxon>Bacteria</taxon>
        <taxon>Bacteria division WOR-3</taxon>
    </lineage>
</organism>
<name>A0A0S8GD43_UNCW3</name>
<evidence type="ECO:0000259" key="1">
    <source>
        <dbReference type="Pfam" id="PF01965"/>
    </source>
</evidence>
<comment type="caution">
    <text evidence="2">The sequence shown here is derived from an EMBL/GenBank/DDBJ whole genome shotgun (WGS) entry which is preliminary data.</text>
</comment>
<dbReference type="AlphaFoldDB" id="A0A0S8GD43"/>
<dbReference type="CDD" id="cd03135">
    <property type="entry name" value="GATase1_DJ-1"/>
    <property type="match status" value="1"/>
</dbReference>
<gene>
    <name evidence="2" type="ORF">AMJ87_07920</name>
</gene>
<dbReference type="Proteomes" id="UP000051096">
    <property type="component" value="Unassembled WGS sequence"/>
</dbReference>
<dbReference type="InterPro" id="IPR029062">
    <property type="entry name" value="Class_I_gatase-like"/>
</dbReference>
<sequence>MVIAHEDFRDDEFTSLHDLFKKAGSAITVASTDTTPARGSLGMVIKPDVTFEEVVPDEYDALVVIGGTGCEKLWDNAELHSIVAAFHSEGKTIAAICLAPVVLGRAGILTGMNATVYPTAQDEIGMCGGVYTGADIEVCSNIITCSGPQAAKDFAETILNTLSRE</sequence>
<accession>A0A0S8GD43</accession>